<dbReference type="InterPro" id="IPR011059">
    <property type="entry name" value="Metal-dep_hydrolase_composite"/>
</dbReference>
<dbReference type="PATRIC" id="fig|1698264.3.peg.1103"/>
<feature type="domain" description="Amidohydrolase 3" evidence="1">
    <location>
        <begin position="40"/>
        <end position="499"/>
    </location>
</feature>
<proteinExistence type="predicted"/>
<name>A0A133ULE6_9EURY</name>
<dbReference type="InterPro" id="IPR012027">
    <property type="entry name" value="Formylmethanofuran_DH_asu"/>
</dbReference>
<evidence type="ECO:0000259" key="1">
    <source>
        <dbReference type="Pfam" id="PF07969"/>
    </source>
</evidence>
<dbReference type="InterPro" id="IPR032466">
    <property type="entry name" value="Metal_Hydrolase"/>
</dbReference>
<keyword evidence="3" id="KW-1185">Reference proteome</keyword>
<dbReference type="AlphaFoldDB" id="A0A133ULE6"/>
<evidence type="ECO:0000313" key="3">
    <source>
        <dbReference type="Proteomes" id="UP000070284"/>
    </source>
</evidence>
<accession>A0A133ULE6</accession>
<dbReference type="SUPFAM" id="SSF51338">
    <property type="entry name" value="Composite domain of metallo-dependent hydrolases"/>
    <property type="match status" value="2"/>
</dbReference>
<protein>
    <recommendedName>
        <fullName evidence="1">Amidohydrolase 3 domain-containing protein</fullName>
    </recommendedName>
</protein>
<comment type="caution">
    <text evidence="2">The sequence shown here is derived from an EMBL/GenBank/DDBJ whole genome shotgun (WGS) entry which is preliminary data.</text>
</comment>
<dbReference type="InterPro" id="IPR050378">
    <property type="entry name" value="Metallo-dep_Hydrolases_sf"/>
</dbReference>
<evidence type="ECO:0000313" key="2">
    <source>
        <dbReference type="EMBL" id="KXA95048.1"/>
    </source>
</evidence>
<reference evidence="2 3" key="1">
    <citation type="journal article" date="2016" name="Sci. Rep.">
        <title>Metabolic traits of an uncultured archaeal lineage -MSBL1- from brine pools of the Red Sea.</title>
        <authorList>
            <person name="Mwirichia R."/>
            <person name="Alam I."/>
            <person name="Rashid M."/>
            <person name="Vinu M."/>
            <person name="Ba-Alawi W."/>
            <person name="Anthony Kamau A."/>
            <person name="Kamanda Ngugi D."/>
            <person name="Goker M."/>
            <person name="Klenk H.P."/>
            <person name="Bajic V."/>
            <person name="Stingl U."/>
        </authorList>
    </citation>
    <scope>NUCLEOTIDE SEQUENCE [LARGE SCALE GENOMIC DNA]</scope>
    <source>
        <strain evidence="2">SCGC-AAA259E19</strain>
    </source>
</reference>
<dbReference type="GO" id="GO:0016810">
    <property type="term" value="F:hydrolase activity, acting on carbon-nitrogen (but not peptide) bonds"/>
    <property type="evidence" value="ECO:0007669"/>
    <property type="project" value="InterPro"/>
</dbReference>
<dbReference type="SUPFAM" id="SSF51556">
    <property type="entry name" value="Metallo-dependent hydrolases"/>
    <property type="match status" value="1"/>
</dbReference>
<dbReference type="Gene3D" id="3.20.20.140">
    <property type="entry name" value="Metal-dependent hydrolases"/>
    <property type="match status" value="1"/>
</dbReference>
<sequence>MKMIIKNGTVYDPLNEINGEKMDICAKDGKIAEEAHGKKIDASGLVVMPGGVDIHTHISGSKVNSGRSLRPEDHRKDVVPKTDVTRSGVGYTVPNTFLTGYRYAQLGYTTVMEAAQAPLGARHTHEELNDIPILDSGVFTLMGNNHFVLKYANDEPEKLKNYVSWLLRASKGYAVKLVNPGGVENWKWGGDVDSLDDQIENYEVTPREVIASLARINDELGLPHSIHLHCNNLGMPGNRDTLVETAGMFTESLGGPGNYETTVETGESTKNRLHLTHVQFNAYGGESWADLSSGAEEVAEVVNKNDNISCDIGQVIFDDVTTMTADGPWQHRLYKLSGKKWNNHDVEMEAGSGIVPYKFKKSNAANAVQWTIGLEVALLVDDPWRVYPTTDHPNAGPFYYYPKMFGWLMSEDLRNEVLEDAPKAASSRSELGSIEREYSLYEIAIATRAGPAKRLGLENKGHLGVGADADVAIYDFDEDNIEKSFSKAKYVIKDGELVVKNGEVVKNKKGKTLWTKTEGEITDEMREDFSKYYTIEMKNYPVSDNYLPREEAINCG</sequence>
<dbReference type="InterPro" id="IPR013108">
    <property type="entry name" value="Amidohydro_3"/>
</dbReference>
<dbReference type="Gene3D" id="2.30.40.10">
    <property type="entry name" value="Urease, subunit C, domain 1"/>
    <property type="match status" value="2"/>
</dbReference>
<dbReference type="PANTHER" id="PTHR11647">
    <property type="entry name" value="HYDRANTOINASE/DIHYDROPYRIMIDINASE FAMILY MEMBER"/>
    <property type="match status" value="1"/>
</dbReference>
<organism evidence="2 3">
    <name type="scientific">candidate division MSBL1 archaeon SCGC-AAA259E19</name>
    <dbReference type="NCBI Taxonomy" id="1698264"/>
    <lineage>
        <taxon>Archaea</taxon>
        <taxon>Methanobacteriati</taxon>
        <taxon>Methanobacteriota</taxon>
        <taxon>candidate division MSBL1</taxon>
    </lineage>
</organism>
<dbReference type="NCBIfam" id="TIGR03121">
    <property type="entry name" value="one_C_dehyd_A"/>
    <property type="match status" value="1"/>
</dbReference>
<dbReference type="PIRSF" id="PIRSF006453">
    <property type="entry name" value="FwdA"/>
    <property type="match status" value="1"/>
</dbReference>
<dbReference type="PANTHER" id="PTHR11647:SF1">
    <property type="entry name" value="COLLAPSIN RESPONSE MEDIATOR PROTEIN"/>
    <property type="match status" value="1"/>
</dbReference>
<dbReference type="EMBL" id="LHXO01000027">
    <property type="protein sequence ID" value="KXA95048.1"/>
    <property type="molecule type" value="Genomic_DNA"/>
</dbReference>
<dbReference type="Pfam" id="PF07969">
    <property type="entry name" value="Amidohydro_3"/>
    <property type="match status" value="1"/>
</dbReference>
<gene>
    <name evidence="2" type="ORF">AKJ65_02725</name>
</gene>
<dbReference type="Proteomes" id="UP000070284">
    <property type="component" value="Unassembled WGS sequence"/>
</dbReference>